<dbReference type="PANTHER" id="PTHR42802">
    <property type="entry name" value="MONOOXYGENASE"/>
    <property type="match status" value="1"/>
</dbReference>
<keyword evidence="10" id="KW-0503">Monooxygenase</keyword>
<dbReference type="Gene3D" id="3.50.50.60">
    <property type="entry name" value="FAD/NAD(P)-binding domain"/>
    <property type="match status" value="1"/>
</dbReference>
<dbReference type="Pfam" id="PF13434">
    <property type="entry name" value="Lys_Orn_oxgnase"/>
    <property type="match status" value="1"/>
</dbReference>
<evidence type="ECO:0000256" key="2">
    <source>
        <dbReference type="ARBA" id="ARBA00005102"/>
    </source>
</evidence>
<dbReference type="EMBL" id="FZOW01000028">
    <property type="protein sequence ID" value="SNT49333.1"/>
    <property type="molecule type" value="Genomic_DNA"/>
</dbReference>
<comment type="similarity">
    <text evidence="3">Belongs to the lysine N(6)-hydroxylase/L-ornithine N(5)-oxygenase family.</text>
</comment>
<sequence>MFMQERMSDVVSDVIGIGFGPSNLGFAIAASECQAYEDGRISAVFVESKQRFGWHPGMMLPGATMQIAFPKDLVTMRNPRSEYSFFSYLHEQGRMVDFINHQTFFPSRREFGDYLAWAAERVNADVRYGTRAVGIRFENDLAIVICDGPEGLIEFRARNVLFAPGLTPRLPDGVRTSDRVFHNHGLLEALPRIPSAPTGSFVVLGAGQSAAEVAHYLHSEYPTAEVHVVHAKFGMTPADDSPFANRVFDPDTVDRWYGATPQVRARMLNYHKGANYSAVDGELIAELYRREYQEKVAGARRLFVHGATELRDVSEGADSVTLDLVDQLAGESWTLETDALICATGFRPGNVRDLLGDAAFECSFDGTDPVVSRDYRLHTSDAISAGIYLNGGVQGTHGLSSTLLSTIAIRSGEILDSVRRHAGLQVS</sequence>
<dbReference type="PRINTS" id="PR00368">
    <property type="entry name" value="FADPNR"/>
</dbReference>
<dbReference type="EC" id="1.14.13.59" evidence="4"/>
<reference evidence="17" key="1">
    <citation type="submission" date="2017-06" db="EMBL/GenBank/DDBJ databases">
        <authorList>
            <person name="Varghese N."/>
            <person name="Submissions S."/>
        </authorList>
    </citation>
    <scope>NUCLEOTIDE SEQUENCE [LARGE SCALE GENOMIC DNA]</scope>
    <source>
        <strain evidence="17">JCM 23211</strain>
    </source>
</reference>
<keyword evidence="9" id="KW-0560">Oxidoreductase</keyword>
<comment type="pathway">
    <text evidence="2">Siderophore biosynthesis; mycobactin biosynthesis.</text>
</comment>
<evidence type="ECO:0000256" key="14">
    <source>
        <dbReference type="ARBA" id="ARBA00032738"/>
    </source>
</evidence>
<evidence type="ECO:0000256" key="6">
    <source>
        <dbReference type="ARBA" id="ARBA00022630"/>
    </source>
</evidence>
<dbReference type="Proteomes" id="UP000198327">
    <property type="component" value="Unassembled WGS sequence"/>
</dbReference>
<dbReference type="AlphaFoldDB" id="A0A239N4E2"/>
<keyword evidence="8" id="KW-0521">NADP</keyword>
<accession>A0A239N4E2</accession>
<evidence type="ECO:0000313" key="17">
    <source>
        <dbReference type="Proteomes" id="UP000198327"/>
    </source>
</evidence>
<gene>
    <name evidence="16" type="ORF">SAMN05421642_12827</name>
</gene>
<keyword evidence="6" id="KW-0285">Flavoprotein</keyword>
<keyword evidence="7" id="KW-0274">FAD</keyword>
<evidence type="ECO:0000256" key="15">
    <source>
        <dbReference type="ARBA" id="ARBA00048407"/>
    </source>
</evidence>
<evidence type="ECO:0000256" key="13">
    <source>
        <dbReference type="ARBA" id="ARBA00032493"/>
    </source>
</evidence>
<evidence type="ECO:0000256" key="1">
    <source>
        <dbReference type="ARBA" id="ARBA00001974"/>
    </source>
</evidence>
<name>A0A239N4E2_9NOCA</name>
<dbReference type="InterPro" id="IPR025700">
    <property type="entry name" value="Lys/Orn_oxygenase"/>
</dbReference>
<protein>
    <recommendedName>
        <fullName evidence="5">L-lysine N6-monooxygenase MbtG</fullName>
        <ecNumber evidence="4">1.14.13.59</ecNumber>
    </recommendedName>
    <alternativeName>
        <fullName evidence="14">Lysine 6-N-hydroxylase</fullName>
    </alternativeName>
    <alternativeName>
        <fullName evidence="13">Lysine N6-hydroxylase</fullName>
    </alternativeName>
    <alternativeName>
        <fullName evidence="11">Lysine-N-oxygenase</fullName>
    </alternativeName>
    <alternativeName>
        <fullName evidence="12">Mycobactin synthase protein G</fullName>
    </alternativeName>
</protein>
<evidence type="ECO:0000256" key="10">
    <source>
        <dbReference type="ARBA" id="ARBA00023033"/>
    </source>
</evidence>
<dbReference type="GO" id="GO:0047091">
    <property type="term" value="F:L-lysine 6-monooxygenase (NADPH) activity"/>
    <property type="evidence" value="ECO:0007669"/>
    <property type="project" value="UniProtKB-EC"/>
</dbReference>
<evidence type="ECO:0000256" key="8">
    <source>
        <dbReference type="ARBA" id="ARBA00022857"/>
    </source>
</evidence>
<evidence type="ECO:0000256" key="3">
    <source>
        <dbReference type="ARBA" id="ARBA00007588"/>
    </source>
</evidence>
<dbReference type="InterPro" id="IPR036188">
    <property type="entry name" value="FAD/NAD-bd_sf"/>
</dbReference>
<comment type="cofactor">
    <cofactor evidence="1">
        <name>FAD</name>
        <dbReference type="ChEBI" id="CHEBI:57692"/>
    </cofactor>
</comment>
<dbReference type="SUPFAM" id="SSF51905">
    <property type="entry name" value="FAD/NAD(P)-binding domain"/>
    <property type="match status" value="2"/>
</dbReference>
<evidence type="ECO:0000256" key="7">
    <source>
        <dbReference type="ARBA" id="ARBA00022827"/>
    </source>
</evidence>
<proteinExistence type="inferred from homology"/>
<comment type="catalytic activity">
    <reaction evidence="15">
        <text>L-lysine + NADPH + O2 = N(6)-hydroxy-L-lysine + NADP(+) + H2O</text>
        <dbReference type="Rhea" id="RHEA:23228"/>
        <dbReference type="ChEBI" id="CHEBI:15377"/>
        <dbReference type="ChEBI" id="CHEBI:15379"/>
        <dbReference type="ChEBI" id="CHEBI:32551"/>
        <dbReference type="ChEBI" id="CHEBI:57783"/>
        <dbReference type="ChEBI" id="CHEBI:57820"/>
        <dbReference type="ChEBI" id="CHEBI:58349"/>
        <dbReference type="EC" id="1.14.13.59"/>
    </reaction>
</comment>
<dbReference type="PANTHER" id="PTHR42802:SF1">
    <property type="entry name" value="L-ORNITHINE N(5)-MONOOXYGENASE"/>
    <property type="match status" value="1"/>
</dbReference>
<evidence type="ECO:0000256" key="5">
    <source>
        <dbReference type="ARBA" id="ARBA00016406"/>
    </source>
</evidence>
<evidence type="ECO:0000313" key="16">
    <source>
        <dbReference type="EMBL" id="SNT49333.1"/>
    </source>
</evidence>
<evidence type="ECO:0000256" key="9">
    <source>
        <dbReference type="ARBA" id="ARBA00023002"/>
    </source>
</evidence>
<evidence type="ECO:0000256" key="4">
    <source>
        <dbReference type="ARBA" id="ARBA00013076"/>
    </source>
</evidence>
<evidence type="ECO:0000256" key="11">
    <source>
        <dbReference type="ARBA" id="ARBA00029939"/>
    </source>
</evidence>
<keyword evidence="17" id="KW-1185">Reference proteome</keyword>
<organism evidence="16 17">
    <name type="scientific">Rhodococcoides kyotonense</name>
    <dbReference type="NCBI Taxonomy" id="398843"/>
    <lineage>
        <taxon>Bacteria</taxon>
        <taxon>Bacillati</taxon>
        <taxon>Actinomycetota</taxon>
        <taxon>Actinomycetes</taxon>
        <taxon>Mycobacteriales</taxon>
        <taxon>Nocardiaceae</taxon>
        <taxon>Rhodococcoides</taxon>
    </lineage>
</organism>
<evidence type="ECO:0000256" key="12">
    <source>
        <dbReference type="ARBA" id="ARBA00031158"/>
    </source>
</evidence>